<dbReference type="EMBL" id="CAVMJV010000253">
    <property type="protein sequence ID" value="CAK5128090.1"/>
    <property type="molecule type" value="Genomic_DNA"/>
</dbReference>
<keyword evidence="2" id="KW-1185">Reference proteome</keyword>
<evidence type="ECO:0000313" key="1">
    <source>
        <dbReference type="EMBL" id="CAK5128090.1"/>
    </source>
</evidence>
<accession>A0ACB1B7R3</accession>
<dbReference type="Proteomes" id="UP001497535">
    <property type="component" value="Unassembled WGS sequence"/>
</dbReference>
<sequence>MNSSKNMEASNNDMTCLPTSSSTNMPNSRVCSVCSGPSNGFYFGVLSCRACASFYRRSFFEKRRFLCRRFNNCDINAGSKSALPNKNLDVETPSTPSSVLNIDSLSKIYVNLSFDKSLPTITHFLKSLHDMEVGYKALSSVLGKWDPKLVETHSHVYHIKMQEYMKIRRGEAMLVLSLIREHFPEFDKLSGQTQIMILKNFAFRVLFMQRAEMTIKTFPDQTKECKQMIIHPGCVVDGRRMELFVGEETIQCFDDQKRHFYSIFEKHAKMTMEQYRPLEISPPEFAAMIGIQLWNCVERYAPQIDLISEKRNQLYSELLSVLAQRLGSDSAAIGVRYGRIMGLIQNITIHLHDLEEINTLLKIFMPMPFSDIWDELKNDKHYNDKEILSIEVEKDNGFYPNF</sequence>
<gene>
    <name evidence="1" type="ORF">MENTE1834_LOCUS48701</name>
</gene>
<evidence type="ECO:0000313" key="2">
    <source>
        <dbReference type="Proteomes" id="UP001497535"/>
    </source>
</evidence>
<name>A0ACB1B7R3_MELEN</name>
<proteinExistence type="predicted"/>
<reference evidence="1" key="1">
    <citation type="submission" date="2023-11" db="EMBL/GenBank/DDBJ databases">
        <authorList>
            <person name="Poullet M."/>
        </authorList>
    </citation>
    <scope>NUCLEOTIDE SEQUENCE</scope>
    <source>
        <strain evidence="1">E1834</strain>
    </source>
</reference>
<protein>
    <submittedName>
        <fullName evidence="1">Uncharacterized protein</fullName>
    </submittedName>
</protein>
<comment type="caution">
    <text evidence="1">The sequence shown here is derived from an EMBL/GenBank/DDBJ whole genome shotgun (WGS) entry which is preliminary data.</text>
</comment>
<organism evidence="1 2">
    <name type="scientific">Meloidogyne enterolobii</name>
    <name type="common">Root-knot nematode worm</name>
    <name type="synonym">Meloidogyne mayaguensis</name>
    <dbReference type="NCBI Taxonomy" id="390850"/>
    <lineage>
        <taxon>Eukaryota</taxon>
        <taxon>Metazoa</taxon>
        <taxon>Ecdysozoa</taxon>
        <taxon>Nematoda</taxon>
        <taxon>Chromadorea</taxon>
        <taxon>Rhabditida</taxon>
        <taxon>Tylenchina</taxon>
        <taxon>Tylenchomorpha</taxon>
        <taxon>Tylenchoidea</taxon>
        <taxon>Meloidogynidae</taxon>
        <taxon>Meloidogyninae</taxon>
        <taxon>Meloidogyne</taxon>
    </lineage>
</organism>